<keyword evidence="1" id="KW-0732">Signal</keyword>
<dbReference type="PANTHER" id="PTHR34406">
    <property type="entry name" value="PROTEIN YCEI"/>
    <property type="match status" value="1"/>
</dbReference>
<dbReference type="SMART" id="SM00867">
    <property type="entry name" value="YceI"/>
    <property type="match status" value="1"/>
</dbReference>
<feature type="chain" id="PRO_5035312285" evidence="1">
    <location>
        <begin position="21"/>
        <end position="185"/>
    </location>
</feature>
<dbReference type="PANTHER" id="PTHR34406:SF1">
    <property type="entry name" value="PROTEIN YCEI"/>
    <property type="match status" value="1"/>
</dbReference>
<sequence>MIKPLVLATLLLGAAGTSAAAQTLAPGKSSLEFTFSQMGGKVDGNFKGYTGKINFDPAKPEKAQAQLEVDLNTIDVGGADGNAEAKKKAWFNVAAFPKATFTATSVKALGSGKFDVKGKLTIKGISRDVGGPLTATQSGDQLELKGSVAVKRLAFQLGEGAWADTDTVGDDVTIRYKLVLIGKAD</sequence>
<comment type="caution">
    <text evidence="3">The sequence shown here is derived from an EMBL/GenBank/DDBJ whole genome shotgun (WGS) entry which is preliminary data.</text>
</comment>
<dbReference type="InterPro" id="IPR007372">
    <property type="entry name" value="Lipid/polyisoprenoid-bd_YceI"/>
</dbReference>
<keyword evidence="4" id="KW-1185">Reference proteome</keyword>
<dbReference type="Proteomes" id="UP000604481">
    <property type="component" value="Unassembled WGS sequence"/>
</dbReference>
<evidence type="ECO:0000313" key="4">
    <source>
        <dbReference type="Proteomes" id="UP000604481"/>
    </source>
</evidence>
<dbReference type="RefSeq" id="WP_194114991.1">
    <property type="nucleotide sequence ID" value="NZ_JADFUA010000002.1"/>
</dbReference>
<dbReference type="Pfam" id="PF04264">
    <property type="entry name" value="YceI"/>
    <property type="match status" value="1"/>
</dbReference>
<organism evidence="3 4">
    <name type="scientific">Chitinilyticum piscinae</name>
    <dbReference type="NCBI Taxonomy" id="2866724"/>
    <lineage>
        <taxon>Bacteria</taxon>
        <taxon>Pseudomonadati</taxon>
        <taxon>Pseudomonadota</taxon>
        <taxon>Betaproteobacteria</taxon>
        <taxon>Neisseriales</taxon>
        <taxon>Chitinibacteraceae</taxon>
        <taxon>Chitinilyticum</taxon>
    </lineage>
</organism>
<proteinExistence type="predicted"/>
<dbReference type="SUPFAM" id="SSF101874">
    <property type="entry name" value="YceI-like"/>
    <property type="match status" value="1"/>
</dbReference>
<dbReference type="EMBL" id="JADFUA010000002">
    <property type="protein sequence ID" value="MBE9608469.1"/>
    <property type="molecule type" value="Genomic_DNA"/>
</dbReference>
<dbReference type="Gene3D" id="2.40.128.110">
    <property type="entry name" value="Lipid/polyisoprenoid-binding, YceI-like"/>
    <property type="match status" value="1"/>
</dbReference>
<dbReference type="InterPro" id="IPR036761">
    <property type="entry name" value="TTHA0802/YceI-like_sf"/>
</dbReference>
<feature type="signal peptide" evidence="1">
    <location>
        <begin position="1"/>
        <end position="20"/>
    </location>
</feature>
<evidence type="ECO:0000259" key="2">
    <source>
        <dbReference type="SMART" id="SM00867"/>
    </source>
</evidence>
<evidence type="ECO:0000256" key="1">
    <source>
        <dbReference type="SAM" id="SignalP"/>
    </source>
</evidence>
<protein>
    <submittedName>
        <fullName evidence="3">YceI family protein</fullName>
    </submittedName>
</protein>
<gene>
    <name evidence="3" type="ORF">INR99_03825</name>
</gene>
<reference evidence="3 4" key="1">
    <citation type="submission" date="2020-10" db="EMBL/GenBank/DDBJ databases">
        <title>The genome sequence of Chitinilyticum litopenaei 4Y14.</title>
        <authorList>
            <person name="Liu Y."/>
        </authorList>
    </citation>
    <scope>NUCLEOTIDE SEQUENCE [LARGE SCALE GENOMIC DNA]</scope>
    <source>
        <strain evidence="3 4">4Y14</strain>
    </source>
</reference>
<name>A0A8J7KD62_9NEIS</name>
<dbReference type="AlphaFoldDB" id="A0A8J7KD62"/>
<feature type="domain" description="Lipid/polyisoprenoid-binding YceI-like" evidence="2">
    <location>
        <begin position="21"/>
        <end position="181"/>
    </location>
</feature>
<evidence type="ECO:0000313" key="3">
    <source>
        <dbReference type="EMBL" id="MBE9608469.1"/>
    </source>
</evidence>
<accession>A0A8J7KD62</accession>